<gene>
    <name evidence="5" type="ORF">NFG58_06715</name>
</gene>
<reference evidence="5" key="1">
    <citation type="submission" date="2022-06" db="EMBL/GenBank/DDBJ databases">
        <title>A novel DMS-producing enzyme.</title>
        <authorList>
            <person name="Zhang Y."/>
        </authorList>
    </citation>
    <scope>NUCLEOTIDE SEQUENCE</scope>
    <source>
        <strain evidence="5">RT37</strain>
    </source>
</reference>
<name>A0AAU7KLD3_9GAMM</name>
<dbReference type="PANTHER" id="PTHR38439:SF3">
    <property type="entry name" value="COPPER-RESISTANT CUPROPROTEIN COPI"/>
    <property type="match status" value="1"/>
</dbReference>
<dbReference type="InterPro" id="IPR000923">
    <property type="entry name" value="BlueCu_1"/>
</dbReference>
<keyword evidence="3" id="KW-0732">Signal</keyword>
<evidence type="ECO:0000256" key="3">
    <source>
        <dbReference type="SAM" id="SignalP"/>
    </source>
</evidence>
<sequence>MRSTLMVVALGLLSTQALAGPGHAQSEAMDPDQADRTIAVEAGDIWFDPESLSVAPGEVVAFEVTNSGQLEHEFVIGSAEAQNEHRKMMREMASGGGHGMHGDGHDMSQMHGAMDMPAVTLAPGETRTLVWQAPEQGASLTFACNVPGHFEAGMHGTLSVGE</sequence>
<evidence type="ECO:0000313" key="5">
    <source>
        <dbReference type="EMBL" id="XBO72394.1"/>
    </source>
</evidence>
<feature type="signal peptide" evidence="3">
    <location>
        <begin position="1"/>
        <end position="19"/>
    </location>
</feature>
<evidence type="ECO:0000259" key="4">
    <source>
        <dbReference type="Pfam" id="PF00127"/>
    </source>
</evidence>
<keyword evidence="2" id="KW-0186">Copper</keyword>
<dbReference type="SUPFAM" id="SSF49503">
    <property type="entry name" value="Cupredoxins"/>
    <property type="match status" value="1"/>
</dbReference>
<accession>A0AAU7KLD3</accession>
<dbReference type="EMBL" id="CP098827">
    <property type="protein sequence ID" value="XBO72394.1"/>
    <property type="molecule type" value="Genomic_DNA"/>
</dbReference>
<dbReference type="GO" id="GO:0009055">
    <property type="term" value="F:electron transfer activity"/>
    <property type="evidence" value="ECO:0007669"/>
    <property type="project" value="InterPro"/>
</dbReference>
<keyword evidence="1" id="KW-0479">Metal-binding</keyword>
<proteinExistence type="predicted"/>
<dbReference type="GO" id="GO:0005507">
    <property type="term" value="F:copper ion binding"/>
    <property type="evidence" value="ECO:0007669"/>
    <property type="project" value="InterPro"/>
</dbReference>
<dbReference type="Gene3D" id="2.60.40.420">
    <property type="entry name" value="Cupredoxins - blue copper proteins"/>
    <property type="match status" value="1"/>
</dbReference>
<dbReference type="PANTHER" id="PTHR38439">
    <property type="entry name" value="AURACYANIN-B"/>
    <property type="match status" value="1"/>
</dbReference>
<evidence type="ECO:0000256" key="2">
    <source>
        <dbReference type="ARBA" id="ARBA00023008"/>
    </source>
</evidence>
<protein>
    <submittedName>
        <fullName evidence="5">Plastocyanin/azurin family copper-binding protein</fullName>
    </submittedName>
</protein>
<evidence type="ECO:0000256" key="1">
    <source>
        <dbReference type="ARBA" id="ARBA00022723"/>
    </source>
</evidence>
<feature type="domain" description="Blue (type 1) copper" evidence="4">
    <location>
        <begin position="38"/>
        <end position="160"/>
    </location>
</feature>
<feature type="chain" id="PRO_5043829071" evidence="3">
    <location>
        <begin position="20"/>
        <end position="162"/>
    </location>
</feature>
<dbReference type="InterPro" id="IPR050845">
    <property type="entry name" value="Cu-binding_ET"/>
</dbReference>
<dbReference type="Pfam" id="PF00127">
    <property type="entry name" value="Copper-bind"/>
    <property type="match status" value="1"/>
</dbReference>
<dbReference type="RefSeq" id="WP_348815722.1">
    <property type="nucleotide sequence ID" value="NZ_CP098827.1"/>
</dbReference>
<organism evidence="5">
    <name type="scientific">Halomonas sp. RT37</name>
    <dbReference type="NCBI Taxonomy" id="2950872"/>
    <lineage>
        <taxon>Bacteria</taxon>
        <taxon>Pseudomonadati</taxon>
        <taxon>Pseudomonadota</taxon>
        <taxon>Gammaproteobacteria</taxon>
        <taxon>Oceanospirillales</taxon>
        <taxon>Halomonadaceae</taxon>
        <taxon>Halomonas</taxon>
    </lineage>
</organism>
<dbReference type="InterPro" id="IPR008972">
    <property type="entry name" value="Cupredoxin"/>
</dbReference>
<dbReference type="AlphaFoldDB" id="A0AAU7KLD3"/>